<dbReference type="SUPFAM" id="SSF54593">
    <property type="entry name" value="Glyoxalase/Bleomycin resistance protein/Dihydroxybiphenyl dioxygenase"/>
    <property type="match status" value="1"/>
</dbReference>
<dbReference type="RefSeq" id="WP_076534372.1">
    <property type="nucleotide sequence ID" value="NZ_BMEH01000016.1"/>
</dbReference>
<accession>A0A1N7QNI6</accession>
<keyword evidence="3" id="KW-1185">Reference proteome</keyword>
<sequence>MSFDPYIHFQGNCRAALTAYQELFGGDLELMPYSAAPDWPDGTPEAMKTSDRVMHGTLRLPEGRMLMASDFPPGMGGDPQQAVSISHIAPTMERARQIFAALGDGGAVIMAFQPTFWSDGFGMVKDRFGTHWMVSAPWRN</sequence>
<name>A0A1N7QNI6_9RHOB</name>
<dbReference type="STRING" id="1086013.SAMN05421774_1175"/>
<dbReference type="PANTHER" id="PTHR33990">
    <property type="entry name" value="PROTEIN YJDN-RELATED"/>
    <property type="match status" value="1"/>
</dbReference>
<protein>
    <submittedName>
        <fullName evidence="2">PhnB protein</fullName>
    </submittedName>
</protein>
<feature type="domain" description="Glyoxalase/fosfomycin resistance/dioxygenase" evidence="1">
    <location>
        <begin position="9"/>
        <end position="133"/>
    </location>
</feature>
<gene>
    <name evidence="2" type="ORF">SAMN05421774_1175</name>
</gene>
<dbReference type="InterPro" id="IPR029068">
    <property type="entry name" value="Glyas_Bleomycin-R_OHBP_Dase"/>
</dbReference>
<dbReference type="InterPro" id="IPR004360">
    <property type="entry name" value="Glyas_Fos-R_dOase_dom"/>
</dbReference>
<organism evidence="2 3">
    <name type="scientific">Gemmobacter megaterium</name>
    <dbReference type="NCBI Taxonomy" id="1086013"/>
    <lineage>
        <taxon>Bacteria</taxon>
        <taxon>Pseudomonadati</taxon>
        <taxon>Pseudomonadota</taxon>
        <taxon>Alphaproteobacteria</taxon>
        <taxon>Rhodobacterales</taxon>
        <taxon>Paracoccaceae</taxon>
        <taxon>Gemmobacter</taxon>
    </lineage>
</organism>
<reference evidence="2 3" key="1">
    <citation type="submission" date="2017-01" db="EMBL/GenBank/DDBJ databases">
        <authorList>
            <person name="Mah S.A."/>
            <person name="Swanson W.J."/>
            <person name="Moy G.W."/>
            <person name="Vacquier V.D."/>
        </authorList>
    </citation>
    <scope>NUCLEOTIDE SEQUENCE [LARGE SCALE GENOMIC DNA]</scope>
    <source>
        <strain evidence="2 3">DSM 26375</strain>
    </source>
</reference>
<dbReference type="OrthoDB" id="9795306at2"/>
<evidence type="ECO:0000313" key="3">
    <source>
        <dbReference type="Proteomes" id="UP000186141"/>
    </source>
</evidence>
<dbReference type="AlphaFoldDB" id="A0A1N7QNI6"/>
<dbReference type="PANTHER" id="PTHR33990:SF1">
    <property type="entry name" value="PROTEIN YJDN"/>
    <property type="match status" value="1"/>
</dbReference>
<dbReference type="Proteomes" id="UP000186141">
    <property type="component" value="Unassembled WGS sequence"/>
</dbReference>
<evidence type="ECO:0000259" key="1">
    <source>
        <dbReference type="Pfam" id="PF00903"/>
    </source>
</evidence>
<dbReference type="Pfam" id="PF00903">
    <property type="entry name" value="Glyoxalase"/>
    <property type="match status" value="1"/>
</dbReference>
<dbReference type="CDD" id="cd06588">
    <property type="entry name" value="PhnB_like"/>
    <property type="match status" value="1"/>
</dbReference>
<dbReference type="EMBL" id="FTOT01000017">
    <property type="protein sequence ID" value="SIT24401.1"/>
    <property type="molecule type" value="Genomic_DNA"/>
</dbReference>
<dbReference type="InterPro" id="IPR028973">
    <property type="entry name" value="PhnB-like"/>
</dbReference>
<evidence type="ECO:0000313" key="2">
    <source>
        <dbReference type="EMBL" id="SIT24401.1"/>
    </source>
</evidence>
<dbReference type="Gene3D" id="3.10.180.10">
    <property type="entry name" value="2,3-Dihydroxybiphenyl 1,2-Dioxygenase, domain 1"/>
    <property type="match status" value="1"/>
</dbReference>
<proteinExistence type="predicted"/>